<accession>A0A1C6U260</accession>
<dbReference type="STRING" id="683228.GA0070617_0785"/>
<dbReference type="InterPro" id="IPR045436">
    <property type="entry name" value="DUF6507"/>
</dbReference>
<evidence type="ECO:0000313" key="2">
    <source>
        <dbReference type="EMBL" id="SCL48132.1"/>
    </source>
</evidence>
<dbReference type="AlphaFoldDB" id="A0A1C6U260"/>
<evidence type="ECO:0000256" key="1">
    <source>
        <dbReference type="SAM" id="MobiDB-lite"/>
    </source>
</evidence>
<sequence length="119" mass="12263">MSAWDISPEGVRGVLNRTHAAAAPFEGQMKSLNSALEGSAVQSSSEIVGKALQGFVASIRTDLEFVFTRTGACTNAAAQATNAYVQGDLEMAANAQRNATAAPDPSAVMPGPGRRAVPE</sequence>
<organism evidence="2 3">
    <name type="scientific">Micromonospora yangpuensis</name>
    <dbReference type="NCBI Taxonomy" id="683228"/>
    <lineage>
        <taxon>Bacteria</taxon>
        <taxon>Bacillati</taxon>
        <taxon>Actinomycetota</taxon>
        <taxon>Actinomycetes</taxon>
        <taxon>Micromonosporales</taxon>
        <taxon>Micromonosporaceae</taxon>
        <taxon>Micromonospora</taxon>
    </lineage>
</organism>
<feature type="region of interest" description="Disordered" evidence="1">
    <location>
        <begin position="97"/>
        <end position="119"/>
    </location>
</feature>
<proteinExistence type="predicted"/>
<dbReference type="RefSeq" id="WP_091433982.1">
    <property type="nucleotide sequence ID" value="NZ_BMMJ01000006.1"/>
</dbReference>
<dbReference type="EMBL" id="FMIA01000002">
    <property type="protein sequence ID" value="SCL48132.1"/>
    <property type="molecule type" value="Genomic_DNA"/>
</dbReference>
<dbReference type="Proteomes" id="UP000198937">
    <property type="component" value="Unassembled WGS sequence"/>
</dbReference>
<dbReference type="Pfam" id="PF20117">
    <property type="entry name" value="DUF6507"/>
    <property type="match status" value="1"/>
</dbReference>
<name>A0A1C6U260_9ACTN</name>
<evidence type="ECO:0008006" key="4">
    <source>
        <dbReference type="Google" id="ProtNLM"/>
    </source>
</evidence>
<dbReference type="OrthoDB" id="3389929at2"/>
<gene>
    <name evidence="2" type="ORF">GA0070617_0785</name>
</gene>
<keyword evidence="3" id="KW-1185">Reference proteome</keyword>
<reference evidence="2 3" key="1">
    <citation type="submission" date="2016-06" db="EMBL/GenBank/DDBJ databases">
        <authorList>
            <person name="Kjaerup R.B."/>
            <person name="Dalgaard T.S."/>
            <person name="Juul-Madsen H.R."/>
        </authorList>
    </citation>
    <scope>NUCLEOTIDE SEQUENCE [LARGE SCALE GENOMIC DNA]</scope>
    <source>
        <strain evidence="2 3">DSM 45577</strain>
    </source>
</reference>
<protein>
    <recommendedName>
        <fullName evidence="4">Excreted virulence factor EspC, type VII ESX diderm</fullName>
    </recommendedName>
</protein>
<evidence type="ECO:0000313" key="3">
    <source>
        <dbReference type="Proteomes" id="UP000198937"/>
    </source>
</evidence>